<keyword evidence="3" id="KW-1185">Reference proteome</keyword>
<name>A0ABS8I8L5_9NOSO</name>
<reference evidence="2 3" key="1">
    <citation type="journal article" date="2021" name="Microorganisms">
        <title>Genome Evolution of Filamentous Cyanobacterium Nostoc Species: From Facultative Symbiosis to Free Living.</title>
        <authorList>
            <person name="Huo D."/>
            <person name="Li H."/>
            <person name="Cai F."/>
            <person name="Guo X."/>
            <person name="Qiao Z."/>
            <person name="Wang W."/>
            <person name="Yu G."/>
            <person name="Li R."/>
        </authorList>
    </citation>
    <scope>NUCLEOTIDE SEQUENCE [LARGE SCALE GENOMIC DNA]</scope>
    <source>
        <strain evidence="2 3">CHAB 5714</strain>
    </source>
</reference>
<dbReference type="InterPro" id="IPR036163">
    <property type="entry name" value="HMA_dom_sf"/>
</dbReference>
<feature type="domain" description="HMA" evidence="1">
    <location>
        <begin position="1"/>
        <end position="64"/>
    </location>
</feature>
<dbReference type="CDD" id="cd00371">
    <property type="entry name" value="HMA"/>
    <property type="match status" value="1"/>
</dbReference>
<gene>
    <name evidence="2" type="ORF">LC586_12680</name>
</gene>
<dbReference type="Proteomes" id="UP001199525">
    <property type="component" value="Unassembled WGS sequence"/>
</dbReference>
<evidence type="ECO:0000259" key="1">
    <source>
        <dbReference type="PROSITE" id="PS50846"/>
    </source>
</evidence>
<proteinExistence type="predicted"/>
<protein>
    <submittedName>
        <fullName evidence="2">Heavy-metal-associated domain-containing protein</fullName>
    </submittedName>
</protein>
<evidence type="ECO:0000313" key="3">
    <source>
        <dbReference type="Proteomes" id="UP001199525"/>
    </source>
</evidence>
<sequence>MTLQLTVPNMACSACASTITKALQAVDANASVQADPTTKLVSVETQASETAIKEALAAAGYPVAN</sequence>
<dbReference type="PROSITE" id="PS50846">
    <property type="entry name" value="HMA_2"/>
    <property type="match status" value="1"/>
</dbReference>
<accession>A0ABS8I8L5</accession>
<dbReference type="EMBL" id="JAIVFQ010000014">
    <property type="protein sequence ID" value="MCC5600059.1"/>
    <property type="molecule type" value="Genomic_DNA"/>
</dbReference>
<organism evidence="2 3">
    <name type="scientific">Nostoc favosum CHAB5714</name>
    <dbReference type="NCBI Taxonomy" id="2780399"/>
    <lineage>
        <taxon>Bacteria</taxon>
        <taxon>Bacillati</taxon>
        <taxon>Cyanobacteriota</taxon>
        <taxon>Cyanophyceae</taxon>
        <taxon>Nostocales</taxon>
        <taxon>Nostocaceae</taxon>
        <taxon>Nostoc</taxon>
        <taxon>Nostoc favosum</taxon>
    </lineage>
</organism>
<dbReference type="RefSeq" id="WP_229484947.1">
    <property type="nucleotide sequence ID" value="NZ_JAIVFQ010000014.1"/>
</dbReference>
<comment type="caution">
    <text evidence="2">The sequence shown here is derived from an EMBL/GenBank/DDBJ whole genome shotgun (WGS) entry which is preliminary data.</text>
</comment>
<dbReference type="SUPFAM" id="SSF55008">
    <property type="entry name" value="HMA, heavy metal-associated domain"/>
    <property type="match status" value="1"/>
</dbReference>
<dbReference type="Gene3D" id="3.30.70.100">
    <property type="match status" value="1"/>
</dbReference>
<evidence type="ECO:0000313" key="2">
    <source>
        <dbReference type="EMBL" id="MCC5600059.1"/>
    </source>
</evidence>
<dbReference type="Pfam" id="PF00403">
    <property type="entry name" value="HMA"/>
    <property type="match status" value="1"/>
</dbReference>
<dbReference type="InterPro" id="IPR006121">
    <property type="entry name" value="HMA_dom"/>
</dbReference>